<sequence length="692" mass="68752">MTAEVRRGIVLALAGLLGGFAMVVALFGTGELLKRSTAGGSSAEPPSAGSETGTPLAALTPPPQGKTPGPETAPGASPERKPAEAEGAPAFDIVRVEPDGASVIAGRTAPNAKVELLRDGKPYASAAADASGQFALTPPDLPPGSSEIALRAFAPDGKALPGRESVTVVVSEKRDAKPLIALSAPDAPTRVLSQPDAPEAGAGRPATAYAEPPGRAAADAKATDPGKPAESGKPAERREAGRTGANRAESSGGGTGIGGGRTPDAGASPTRDAARPAESARDKPASGAAAQAGREAAPRIVSVDAQDGGRLDVTAQAPLDSTLRLYLNDTLVASGRPGPDGRIAFTIGRGVRAGAYQIRVDSVDPAGGKVRRRAEVSFTYPESAARVATAEKPAAEASGARRAAESRTDHRAADHRAADHKPAEGAAVPSAPKPAAPSGEPKPGPTASGPDAKPAAPTMAEGTMQERRPGGAGAAEAQGGASRPGGLSVAEPRPGASPTGRTPAQAPAQRPDPRPAEGATGPTSPSAPAPTKAAPSQASPETRSAPSLAGDPAAVPPPAAPSSGTATPGTPSVAAGTGVGAPKPATDGAAAAALAPKLPESAAPPEAGRMAEVPGPSAGTVFVPEISTARITRGDSLWQISRRTYGKGNRYTVIYDANQEQIRDPDLIYPGQIFVLPKDAPAAADNPAPKRT</sequence>
<comment type="caution">
    <text evidence="3">The sequence shown here is derived from an EMBL/GenBank/DDBJ whole genome shotgun (WGS) entry which is preliminary data.</text>
</comment>
<dbReference type="PROSITE" id="PS51782">
    <property type="entry name" value="LYSM"/>
    <property type="match status" value="1"/>
</dbReference>
<feature type="compositionally biased region" description="Low complexity" evidence="1">
    <location>
        <begin position="36"/>
        <end position="59"/>
    </location>
</feature>
<evidence type="ECO:0000259" key="2">
    <source>
        <dbReference type="PROSITE" id="PS51782"/>
    </source>
</evidence>
<dbReference type="AlphaFoldDB" id="A0A840ZE92"/>
<dbReference type="RefSeq" id="WP_246390140.1">
    <property type="nucleotide sequence ID" value="NZ_JACHOP010000001.1"/>
</dbReference>
<reference evidence="3 4" key="1">
    <citation type="submission" date="2020-08" db="EMBL/GenBank/DDBJ databases">
        <title>Genomic Encyclopedia of Type Strains, Phase IV (KMG-IV): sequencing the most valuable type-strain genomes for metagenomic binning, comparative biology and taxonomic classification.</title>
        <authorList>
            <person name="Goeker M."/>
        </authorList>
    </citation>
    <scope>NUCLEOTIDE SEQUENCE [LARGE SCALE GENOMIC DNA]</scope>
    <source>
        <strain evidence="3 4">DSM 2163</strain>
    </source>
</reference>
<proteinExistence type="predicted"/>
<feature type="region of interest" description="Disordered" evidence="1">
    <location>
        <begin position="35"/>
        <end position="91"/>
    </location>
</feature>
<feature type="compositionally biased region" description="Basic and acidic residues" evidence="1">
    <location>
        <begin position="402"/>
        <end position="423"/>
    </location>
</feature>
<feature type="region of interest" description="Disordered" evidence="1">
    <location>
        <begin position="383"/>
        <end position="618"/>
    </location>
</feature>
<dbReference type="PANTHER" id="PTHR34700">
    <property type="entry name" value="POTASSIUM BINDING PROTEIN KBP"/>
    <property type="match status" value="1"/>
</dbReference>
<feature type="compositionally biased region" description="Gly residues" evidence="1">
    <location>
        <begin position="251"/>
        <end position="261"/>
    </location>
</feature>
<feature type="region of interest" description="Disordered" evidence="1">
    <location>
        <begin position="180"/>
        <end position="303"/>
    </location>
</feature>
<gene>
    <name evidence="3" type="ORF">HNR00_000187</name>
</gene>
<evidence type="ECO:0000313" key="4">
    <source>
        <dbReference type="Proteomes" id="UP000583454"/>
    </source>
</evidence>
<protein>
    <submittedName>
        <fullName evidence="3">Nucleoid-associated protein YgaU</fullName>
    </submittedName>
</protein>
<feature type="compositionally biased region" description="Low complexity" evidence="1">
    <location>
        <begin position="285"/>
        <end position="299"/>
    </location>
</feature>
<dbReference type="SMART" id="SM00257">
    <property type="entry name" value="LysM"/>
    <property type="match status" value="1"/>
</dbReference>
<dbReference type="PANTHER" id="PTHR34700:SF4">
    <property type="entry name" value="PHAGE-LIKE ELEMENT PBSX PROTEIN XKDP"/>
    <property type="match status" value="1"/>
</dbReference>
<dbReference type="EMBL" id="JACHOP010000001">
    <property type="protein sequence ID" value="MBB5755498.1"/>
    <property type="molecule type" value="Genomic_DNA"/>
</dbReference>
<evidence type="ECO:0000313" key="3">
    <source>
        <dbReference type="EMBL" id="MBB5755498.1"/>
    </source>
</evidence>
<keyword evidence="4" id="KW-1185">Reference proteome</keyword>
<feature type="compositionally biased region" description="Pro residues" evidence="1">
    <location>
        <begin position="431"/>
        <end position="444"/>
    </location>
</feature>
<feature type="domain" description="LysM" evidence="2">
    <location>
        <begin position="627"/>
        <end position="676"/>
    </location>
</feature>
<evidence type="ECO:0000256" key="1">
    <source>
        <dbReference type="SAM" id="MobiDB-lite"/>
    </source>
</evidence>
<dbReference type="Proteomes" id="UP000583454">
    <property type="component" value="Unassembled WGS sequence"/>
</dbReference>
<dbReference type="CDD" id="cd00118">
    <property type="entry name" value="LysM"/>
    <property type="match status" value="1"/>
</dbReference>
<feature type="compositionally biased region" description="Basic and acidic residues" evidence="1">
    <location>
        <begin position="272"/>
        <end position="284"/>
    </location>
</feature>
<name>A0A840ZE92_9HYPH</name>
<feature type="compositionally biased region" description="Low complexity" evidence="1">
    <location>
        <begin position="580"/>
        <end position="607"/>
    </location>
</feature>
<dbReference type="Gene3D" id="3.10.350.10">
    <property type="entry name" value="LysM domain"/>
    <property type="match status" value="1"/>
</dbReference>
<dbReference type="Pfam" id="PF01476">
    <property type="entry name" value="LysM"/>
    <property type="match status" value="1"/>
</dbReference>
<organism evidence="3 4">
    <name type="scientific">Methylorubrum rhodinum</name>
    <dbReference type="NCBI Taxonomy" id="29428"/>
    <lineage>
        <taxon>Bacteria</taxon>
        <taxon>Pseudomonadati</taxon>
        <taxon>Pseudomonadota</taxon>
        <taxon>Alphaproteobacteria</taxon>
        <taxon>Hyphomicrobiales</taxon>
        <taxon>Methylobacteriaceae</taxon>
        <taxon>Methylorubrum</taxon>
    </lineage>
</organism>
<dbReference type="InterPro" id="IPR052196">
    <property type="entry name" value="Bact_Kbp"/>
</dbReference>
<dbReference type="InterPro" id="IPR036779">
    <property type="entry name" value="LysM_dom_sf"/>
</dbReference>
<dbReference type="InterPro" id="IPR018392">
    <property type="entry name" value="LysM"/>
</dbReference>
<feature type="compositionally biased region" description="Low complexity" evidence="1">
    <location>
        <begin position="519"/>
        <end position="540"/>
    </location>
</feature>
<accession>A0A840ZE92</accession>
<feature type="compositionally biased region" description="Low complexity" evidence="1">
    <location>
        <begin position="561"/>
        <end position="572"/>
    </location>
</feature>